<evidence type="ECO:0000313" key="3">
    <source>
        <dbReference type="Proteomes" id="UP001140091"/>
    </source>
</evidence>
<name>A0A9W8IZU3_9AGAR</name>
<dbReference type="EMBL" id="JANBPK010001530">
    <property type="protein sequence ID" value="KAJ2921955.1"/>
    <property type="molecule type" value="Genomic_DNA"/>
</dbReference>
<protein>
    <submittedName>
        <fullName evidence="2">Uncharacterized protein</fullName>
    </submittedName>
</protein>
<evidence type="ECO:0000313" key="2">
    <source>
        <dbReference type="EMBL" id="KAJ2921955.1"/>
    </source>
</evidence>
<dbReference type="AlphaFoldDB" id="A0A9W8IZU3"/>
<dbReference type="OrthoDB" id="3063746at2759"/>
<sequence>MARTKRAPQTSAKVNDAPPASPEYVPDDYEVVEAPKASPVKKRSRKTLTPIPAGILTQAPAAIIACDSDDEDSRSITAISVTASSDSAGDGDVEDGDLETPKASKLMGKSKAAMNLKTQLGGTVGVNSIPDGNAVARLSSNIAILPSSDFTLENKSNWAGSARSSDDPLLARKSILDPYMVKHGHYNDLPKANALQLVSAYETRGQEFTDGALTSLVPGLSVSTWDCFGIGKAYVASLLRIPQQGQYINPSTVDVTELVFKETYSSQGPGTAYAACDKEKGRPVVFVTVGAIMESFLVHGMNIGPDGKPPFAKGVLLLGHRFEYERQSCTFATLWQAEEIQAPIQRRVVTFQTRNRPNNVSEKPDRSIPVDSGAGIKVGKLDITSYASPTKRYTPKNQTSIDFADEVPVYDGRGGCFNPSDVAGSLSSLPKFETDDGEVPEGSGVVVGYGAATSKFNSTWKLTFYIQWIVVLAV</sequence>
<accession>A0A9W8IZU3</accession>
<keyword evidence="3" id="KW-1185">Reference proteome</keyword>
<feature type="non-terminal residue" evidence="2">
    <location>
        <position position="1"/>
    </location>
</feature>
<feature type="region of interest" description="Disordered" evidence="1">
    <location>
        <begin position="1"/>
        <end position="26"/>
    </location>
</feature>
<proteinExistence type="predicted"/>
<evidence type="ECO:0000256" key="1">
    <source>
        <dbReference type="SAM" id="MobiDB-lite"/>
    </source>
</evidence>
<reference evidence="2" key="1">
    <citation type="submission" date="2022-06" db="EMBL/GenBank/DDBJ databases">
        <title>Genome Sequence of Candolleomyces eurysporus.</title>
        <authorList>
            <person name="Buettner E."/>
        </authorList>
    </citation>
    <scope>NUCLEOTIDE SEQUENCE</scope>
    <source>
        <strain evidence="2">VTCC 930004</strain>
    </source>
</reference>
<gene>
    <name evidence="2" type="ORF">H1R20_g15137</name>
</gene>
<organism evidence="2 3">
    <name type="scientific">Candolleomyces eurysporus</name>
    <dbReference type="NCBI Taxonomy" id="2828524"/>
    <lineage>
        <taxon>Eukaryota</taxon>
        <taxon>Fungi</taxon>
        <taxon>Dikarya</taxon>
        <taxon>Basidiomycota</taxon>
        <taxon>Agaricomycotina</taxon>
        <taxon>Agaricomycetes</taxon>
        <taxon>Agaricomycetidae</taxon>
        <taxon>Agaricales</taxon>
        <taxon>Agaricineae</taxon>
        <taxon>Psathyrellaceae</taxon>
        <taxon>Candolleomyces</taxon>
    </lineage>
</organism>
<comment type="caution">
    <text evidence="2">The sequence shown here is derived from an EMBL/GenBank/DDBJ whole genome shotgun (WGS) entry which is preliminary data.</text>
</comment>
<dbReference type="Proteomes" id="UP001140091">
    <property type="component" value="Unassembled WGS sequence"/>
</dbReference>